<sequence>MIARPFGSRHNPLVTQTASARATNVTIRSARRSRRGDEVGADGEVGT</sequence>
<feature type="region of interest" description="Disordered" evidence="1">
    <location>
        <begin position="1"/>
        <end position="47"/>
    </location>
</feature>
<evidence type="ECO:0000313" key="3">
    <source>
        <dbReference type="Proteomes" id="UP000653076"/>
    </source>
</evidence>
<organism evidence="2 3">
    <name type="scientific">Micromonospora qiuiae</name>
    <dbReference type="NCBI Taxonomy" id="502268"/>
    <lineage>
        <taxon>Bacteria</taxon>
        <taxon>Bacillati</taxon>
        <taxon>Actinomycetota</taxon>
        <taxon>Actinomycetes</taxon>
        <taxon>Micromonosporales</taxon>
        <taxon>Micromonosporaceae</taxon>
        <taxon>Micromonospora</taxon>
    </lineage>
</organism>
<reference evidence="2 3" key="1">
    <citation type="submission" date="2021-01" db="EMBL/GenBank/DDBJ databases">
        <title>Whole genome shotgun sequence of Verrucosispora qiuiae NBRC 106684.</title>
        <authorList>
            <person name="Komaki H."/>
            <person name="Tamura T."/>
        </authorList>
    </citation>
    <scope>NUCLEOTIDE SEQUENCE [LARGE SCALE GENOMIC DNA]</scope>
    <source>
        <strain evidence="2 3">NBRC 106684</strain>
    </source>
</reference>
<dbReference type="Proteomes" id="UP000653076">
    <property type="component" value="Unassembled WGS sequence"/>
</dbReference>
<feature type="compositionally biased region" description="Polar residues" evidence="1">
    <location>
        <begin position="13"/>
        <end position="27"/>
    </location>
</feature>
<keyword evidence="3" id="KW-1185">Reference proteome</keyword>
<proteinExistence type="predicted"/>
<accession>A0ABQ4J5M2</accession>
<evidence type="ECO:0000313" key="2">
    <source>
        <dbReference type="EMBL" id="GIJ25464.1"/>
    </source>
</evidence>
<protein>
    <submittedName>
        <fullName evidence="2">Uncharacterized protein</fullName>
    </submittedName>
</protein>
<evidence type="ECO:0000256" key="1">
    <source>
        <dbReference type="SAM" id="MobiDB-lite"/>
    </source>
</evidence>
<comment type="caution">
    <text evidence="2">The sequence shown here is derived from an EMBL/GenBank/DDBJ whole genome shotgun (WGS) entry which is preliminary data.</text>
</comment>
<name>A0ABQ4J5M2_9ACTN</name>
<dbReference type="EMBL" id="BOPC01000009">
    <property type="protein sequence ID" value="GIJ25464.1"/>
    <property type="molecule type" value="Genomic_DNA"/>
</dbReference>
<gene>
    <name evidence="2" type="ORF">Vqi01_06260</name>
</gene>